<dbReference type="RefSeq" id="WP_162831003.1">
    <property type="nucleotide sequence ID" value="NZ_CP091196.1"/>
</dbReference>
<proteinExistence type="predicted"/>
<dbReference type="Proteomes" id="UP000830158">
    <property type="component" value="Chromosome"/>
</dbReference>
<reference evidence="1" key="1">
    <citation type="submission" date="2022-01" db="EMBL/GenBank/DDBJ databases">
        <title>PSI-footprinting approach for the identification of protein synthesis inhibitor producers.</title>
        <authorList>
            <person name="Handel F."/>
            <person name="Kulik A."/>
            <person name="Wex K.W."/>
            <person name="Berscheid A."/>
            <person name="Saur J.S."/>
            <person name="Winkler A."/>
            <person name="Wibberg D."/>
            <person name="Kalinowski J."/>
            <person name="Broetz-Oesterhelt H."/>
            <person name="Mast Y."/>
        </authorList>
    </citation>
    <scope>NUCLEOTIDE SEQUENCE</scope>
    <source>
        <strain evidence="1">KNN 49.3e</strain>
    </source>
</reference>
<evidence type="ECO:0000313" key="2">
    <source>
        <dbReference type="Proteomes" id="UP000830158"/>
    </source>
</evidence>
<dbReference type="EMBL" id="CP091196">
    <property type="protein sequence ID" value="UQS24595.1"/>
    <property type="molecule type" value="Genomic_DNA"/>
</dbReference>
<sequence>MVPVLDCADVPGLDLGGVTDAPVTIQPAKPGAAPYCKVRAGRGRDFPGLPGFRGQEK</sequence>
<protein>
    <submittedName>
        <fullName evidence="1">Uncharacterized protein</fullName>
    </submittedName>
</protein>
<evidence type="ECO:0000313" key="1">
    <source>
        <dbReference type="EMBL" id="UQS24595.1"/>
    </source>
</evidence>
<name>A0ABY4NWZ2_9PSEU</name>
<keyword evidence="2" id="KW-1185">Reference proteome</keyword>
<gene>
    <name evidence="1" type="ORF">L1857_18120</name>
</gene>
<accession>A0ABY4NWZ2</accession>
<organism evidence="1 2">
    <name type="scientific">Amycolatopsis thermalba</name>
    <dbReference type="NCBI Taxonomy" id="944492"/>
    <lineage>
        <taxon>Bacteria</taxon>
        <taxon>Bacillati</taxon>
        <taxon>Actinomycetota</taxon>
        <taxon>Actinomycetes</taxon>
        <taxon>Pseudonocardiales</taxon>
        <taxon>Pseudonocardiaceae</taxon>
        <taxon>Amycolatopsis</taxon>
    </lineage>
</organism>